<dbReference type="GeneID" id="17255798"/>
<dbReference type="PaxDb" id="2903-EOD09359"/>
<dbReference type="RefSeq" id="XP_005761788.1">
    <property type="nucleotide sequence ID" value="XM_005761731.1"/>
</dbReference>
<dbReference type="Proteomes" id="UP000013827">
    <property type="component" value="Unassembled WGS sequence"/>
</dbReference>
<organism evidence="1 2">
    <name type="scientific">Emiliania huxleyi (strain CCMP1516)</name>
    <dbReference type="NCBI Taxonomy" id="280463"/>
    <lineage>
        <taxon>Eukaryota</taxon>
        <taxon>Haptista</taxon>
        <taxon>Haptophyta</taxon>
        <taxon>Prymnesiophyceae</taxon>
        <taxon>Isochrysidales</taxon>
        <taxon>Noelaerhabdaceae</taxon>
        <taxon>Emiliania</taxon>
    </lineage>
</organism>
<dbReference type="KEGG" id="ehx:EMIHUDRAFT_350519"/>
<accession>A0A0D3IDM4</accession>
<sequence length="329" mass="36015">MKLAVLAVLTAHRSPAGSVRSIGRASPAAGRLRTFPPRACSGSQSYYSPKRVQGEVVWNVPPPPPPPVQNALSEDAVQRILELVWRDSRMVLRTALMRPLPVVMELAQDRLPLARWYATYKADQAALWLNEQLAVSRPFAAMAPAAAAAAPREVVRLERRLEVSRSTLWPTLRALLLRPSTHQRMVRAAREQVAQFKAAESSLSRLLRTPRRVMLLTAGLLRSLSYTLKWVVIELVRRAPPGSGTVGARVASWRNRLIERGIRYGLELQRRVEQIEDARRWRPPPRSLAVPAPAAPPLSATGIASAAALEGTVLLPPAAGGSRPSGQGA</sequence>
<dbReference type="EnsemblProtists" id="EOD09359">
    <property type="protein sequence ID" value="EOD09359"/>
    <property type="gene ID" value="EMIHUDRAFT_350519"/>
</dbReference>
<evidence type="ECO:0000313" key="1">
    <source>
        <dbReference type="EnsemblProtists" id="EOD09359"/>
    </source>
</evidence>
<protein>
    <submittedName>
        <fullName evidence="1">Uncharacterized protein</fullName>
    </submittedName>
</protein>
<reference evidence="1" key="2">
    <citation type="submission" date="2024-10" db="UniProtKB">
        <authorList>
            <consortium name="EnsemblProtists"/>
        </authorList>
    </citation>
    <scope>IDENTIFICATION</scope>
</reference>
<dbReference type="AlphaFoldDB" id="A0A0D3IDM4"/>
<keyword evidence="2" id="KW-1185">Reference proteome</keyword>
<dbReference type="HOGENOM" id="CLU_846210_0_0_1"/>
<name>A0A0D3IDM4_EMIH1</name>
<evidence type="ECO:0000313" key="2">
    <source>
        <dbReference type="Proteomes" id="UP000013827"/>
    </source>
</evidence>
<reference evidence="2" key="1">
    <citation type="journal article" date="2013" name="Nature">
        <title>Pan genome of the phytoplankton Emiliania underpins its global distribution.</title>
        <authorList>
            <person name="Read B.A."/>
            <person name="Kegel J."/>
            <person name="Klute M.J."/>
            <person name="Kuo A."/>
            <person name="Lefebvre S.C."/>
            <person name="Maumus F."/>
            <person name="Mayer C."/>
            <person name="Miller J."/>
            <person name="Monier A."/>
            <person name="Salamov A."/>
            <person name="Young J."/>
            <person name="Aguilar M."/>
            <person name="Claverie J.M."/>
            <person name="Frickenhaus S."/>
            <person name="Gonzalez K."/>
            <person name="Herman E.K."/>
            <person name="Lin Y.C."/>
            <person name="Napier J."/>
            <person name="Ogata H."/>
            <person name="Sarno A.F."/>
            <person name="Shmutz J."/>
            <person name="Schroeder D."/>
            <person name="de Vargas C."/>
            <person name="Verret F."/>
            <person name="von Dassow P."/>
            <person name="Valentin K."/>
            <person name="Van de Peer Y."/>
            <person name="Wheeler G."/>
            <person name="Dacks J.B."/>
            <person name="Delwiche C.F."/>
            <person name="Dyhrman S.T."/>
            <person name="Glockner G."/>
            <person name="John U."/>
            <person name="Richards T."/>
            <person name="Worden A.Z."/>
            <person name="Zhang X."/>
            <person name="Grigoriev I.V."/>
            <person name="Allen A.E."/>
            <person name="Bidle K."/>
            <person name="Borodovsky M."/>
            <person name="Bowler C."/>
            <person name="Brownlee C."/>
            <person name="Cock J.M."/>
            <person name="Elias M."/>
            <person name="Gladyshev V.N."/>
            <person name="Groth M."/>
            <person name="Guda C."/>
            <person name="Hadaegh A."/>
            <person name="Iglesias-Rodriguez M.D."/>
            <person name="Jenkins J."/>
            <person name="Jones B.M."/>
            <person name="Lawson T."/>
            <person name="Leese F."/>
            <person name="Lindquist E."/>
            <person name="Lobanov A."/>
            <person name="Lomsadze A."/>
            <person name="Malik S.B."/>
            <person name="Marsh M.E."/>
            <person name="Mackinder L."/>
            <person name="Mock T."/>
            <person name="Mueller-Roeber B."/>
            <person name="Pagarete A."/>
            <person name="Parker M."/>
            <person name="Probert I."/>
            <person name="Quesneville H."/>
            <person name="Raines C."/>
            <person name="Rensing S.A."/>
            <person name="Riano-Pachon D.M."/>
            <person name="Richier S."/>
            <person name="Rokitta S."/>
            <person name="Shiraiwa Y."/>
            <person name="Soanes D.M."/>
            <person name="van der Giezen M."/>
            <person name="Wahlund T.M."/>
            <person name="Williams B."/>
            <person name="Wilson W."/>
            <person name="Wolfe G."/>
            <person name="Wurch L.L."/>
        </authorList>
    </citation>
    <scope>NUCLEOTIDE SEQUENCE</scope>
</reference>
<proteinExistence type="predicted"/>